<dbReference type="Pfam" id="PF07608">
    <property type="entry name" value="DUF1571"/>
    <property type="match status" value="1"/>
</dbReference>
<evidence type="ECO:0000313" key="2">
    <source>
        <dbReference type="EMBL" id="QEH33497.1"/>
    </source>
</evidence>
<name>A0A5B9VZU4_9BACT</name>
<feature type="region of interest" description="Disordered" evidence="1">
    <location>
        <begin position="43"/>
        <end position="112"/>
    </location>
</feature>
<dbReference type="OrthoDB" id="5456309at2"/>
<reference evidence="2 3" key="1">
    <citation type="submission" date="2019-08" db="EMBL/GenBank/DDBJ databases">
        <title>Deep-cultivation of Planctomycetes and their phenomic and genomic characterization uncovers novel biology.</title>
        <authorList>
            <person name="Wiegand S."/>
            <person name="Jogler M."/>
            <person name="Boedeker C."/>
            <person name="Pinto D."/>
            <person name="Vollmers J."/>
            <person name="Rivas-Marin E."/>
            <person name="Kohn T."/>
            <person name="Peeters S.H."/>
            <person name="Heuer A."/>
            <person name="Rast P."/>
            <person name="Oberbeckmann S."/>
            <person name="Bunk B."/>
            <person name="Jeske O."/>
            <person name="Meyerdierks A."/>
            <person name="Storesund J.E."/>
            <person name="Kallscheuer N."/>
            <person name="Luecker S."/>
            <person name="Lage O.M."/>
            <person name="Pohl T."/>
            <person name="Merkel B.J."/>
            <person name="Hornburger P."/>
            <person name="Mueller R.-W."/>
            <person name="Bruemmer F."/>
            <person name="Labrenz M."/>
            <person name="Spormann A.M."/>
            <person name="Op den Camp H."/>
            <person name="Overmann J."/>
            <person name="Amann R."/>
            <person name="Jetten M.S.M."/>
            <person name="Mascher T."/>
            <person name="Medema M.H."/>
            <person name="Devos D.P."/>
            <person name="Kaster A.-K."/>
            <person name="Ovreas L."/>
            <person name="Rohde M."/>
            <person name="Galperin M.Y."/>
            <person name="Jogler C."/>
        </authorList>
    </citation>
    <scope>NUCLEOTIDE SEQUENCE [LARGE SCALE GENOMIC DNA]</scope>
    <source>
        <strain evidence="2 3">OJF2</strain>
    </source>
</reference>
<sequence>MAFGKRSDSPDRPARSLLYRARVSLLLFAGACSAAWIRADLPGPESRPPGDAAEAEPIRPTPPGPAHAPPSQTATVSATISPTSSPSADLSRTATADIPEGSRATSLADEEPMRRALRTMKGCREAFQKVHDYTCTFYKRELLNGRLSPLNVMAMKARTRPASIYFKFEEPNRGREAIYVDGRNRGNIMVHEAGLVKFLAGTMEIAPTSARAMEECRHPITEAGIGNLIDTVTRRWELELSPGETLLLFDPDVVAAGRRCLLVEAVHPKRQPHFQFYKVRLFIDADLNLPVRFEGYDWPSEPGGPGTLAEEYAYVDLKLNVGLGDIDFDVANKQYAFGRF</sequence>
<dbReference type="RefSeq" id="WP_148593409.1">
    <property type="nucleotide sequence ID" value="NZ_CP042997.1"/>
</dbReference>
<organism evidence="2 3">
    <name type="scientific">Aquisphaera giovannonii</name>
    <dbReference type="NCBI Taxonomy" id="406548"/>
    <lineage>
        <taxon>Bacteria</taxon>
        <taxon>Pseudomonadati</taxon>
        <taxon>Planctomycetota</taxon>
        <taxon>Planctomycetia</taxon>
        <taxon>Isosphaerales</taxon>
        <taxon>Isosphaeraceae</taxon>
        <taxon>Aquisphaera</taxon>
    </lineage>
</organism>
<gene>
    <name evidence="2" type="ORF">OJF2_19990</name>
</gene>
<dbReference type="KEGG" id="agv:OJF2_19990"/>
<dbReference type="AlphaFoldDB" id="A0A5B9VZU4"/>
<evidence type="ECO:0000256" key="1">
    <source>
        <dbReference type="SAM" id="MobiDB-lite"/>
    </source>
</evidence>
<feature type="compositionally biased region" description="Low complexity" evidence="1">
    <location>
        <begin position="69"/>
        <end position="88"/>
    </location>
</feature>
<evidence type="ECO:0000313" key="3">
    <source>
        <dbReference type="Proteomes" id="UP000324233"/>
    </source>
</evidence>
<dbReference type="InterPro" id="IPR011465">
    <property type="entry name" value="DUF1571"/>
</dbReference>
<protein>
    <submittedName>
        <fullName evidence="2">Uncharacterized protein</fullName>
    </submittedName>
</protein>
<dbReference type="Proteomes" id="UP000324233">
    <property type="component" value="Chromosome"/>
</dbReference>
<keyword evidence="3" id="KW-1185">Reference proteome</keyword>
<dbReference type="EMBL" id="CP042997">
    <property type="protein sequence ID" value="QEH33497.1"/>
    <property type="molecule type" value="Genomic_DNA"/>
</dbReference>
<proteinExistence type="predicted"/>
<feature type="compositionally biased region" description="Pro residues" evidence="1">
    <location>
        <begin position="59"/>
        <end position="68"/>
    </location>
</feature>
<accession>A0A5B9VZU4</accession>